<dbReference type="Gene3D" id="3.40.50.1000">
    <property type="entry name" value="HAD superfamily/HAD-like"/>
    <property type="match status" value="1"/>
</dbReference>
<dbReference type="PANTHER" id="PTHR43434:SF1">
    <property type="entry name" value="PHOSPHOGLYCOLATE PHOSPHATASE"/>
    <property type="match status" value="1"/>
</dbReference>
<gene>
    <name evidence="5" type="ORF">ENT73_00195</name>
</gene>
<dbReference type="InterPro" id="IPR050155">
    <property type="entry name" value="HAD-like_hydrolase_sf"/>
</dbReference>
<comment type="pathway">
    <text evidence="2">Organic acid metabolism; glycolate biosynthesis; glycolate from 2-phosphoglycolate: step 1/1.</text>
</comment>
<dbReference type="SUPFAM" id="SSF56784">
    <property type="entry name" value="HAD-like"/>
    <property type="match status" value="1"/>
</dbReference>
<dbReference type="PANTHER" id="PTHR43434">
    <property type="entry name" value="PHOSPHOGLYCOLATE PHOSPHATASE"/>
    <property type="match status" value="1"/>
</dbReference>
<accession>A0A832GMD4</accession>
<comment type="catalytic activity">
    <reaction evidence="1">
        <text>2-phosphoglycolate + H2O = glycolate + phosphate</text>
        <dbReference type="Rhea" id="RHEA:14369"/>
        <dbReference type="ChEBI" id="CHEBI:15377"/>
        <dbReference type="ChEBI" id="CHEBI:29805"/>
        <dbReference type="ChEBI" id="CHEBI:43474"/>
        <dbReference type="ChEBI" id="CHEBI:58033"/>
        <dbReference type="EC" id="3.1.3.18"/>
    </reaction>
</comment>
<evidence type="ECO:0000256" key="4">
    <source>
        <dbReference type="ARBA" id="ARBA00013078"/>
    </source>
</evidence>
<sequence>MIKKKMINPIKLLIFDCDGVLFDSRRANEEYYNHILKAVGRAPLTKAELDFVHMHSLPECLDYLFREHPHLKEEAIKVSKETSYSKFFPYMILEEGIKDFLDWAHQRFFIALCTNRTTSTKPLLEHFDLSKYFHLVRTALDYPKSNPLALATILSHFKVRPHESIYIGDSVIDEKLCESCKVPLISYKNPSLKAIKVIYHYEELKTFLQSNGLCSYRDLAP</sequence>
<reference evidence="5" key="1">
    <citation type="journal article" date="2020" name="mSystems">
        <title>Genome- and Community-Level Interaction Insights into Carbon Utilization and Element Cycling Functions of Hydrothermarchaeota in Hydrothermal Sediment.</title>
        <authorList>
            <person name="Zhou Z."/>
            <person name="Liu Y."/>
            <person name="Xu W."/>
            <person name="Pan J."/>
            <person name="Luo Z.H."/>
            <person name="Li M."/>
        </authorList>
    </citation>
    <scope>NUCLEOTIDE SEQUENCE [LARGE SCALE GENOMIC DNA]</scope>
    <source>
        <strain evidence="5">SpSt-605</strain>
    </source>
</reference>
<keyword evidence="5" id="KW-0378">Hydrolase</keyword>
<comment type="caution">
    <text evidence="5">The sequence shown here is derived from an EMBL/GenBank/DDBJ whole genome shotgun (WGS) entry which is preliminary data.</text>
</comment>
<dbReference type="InterPro" id="IPR041492">
    <property type="entry name" value="HAD_2"/>
</dbReference>
<dbReference type="Gene3D" id="1.10.150.240">
    <property type="entry name" value="Putative phosphatase, domain 2"/>
    <property type="match status" value="1"/>
</dbReference>
<protein>
    <recommendedName>
        <fullName evidence="4">phosphoglycolate phosphatase</fullName>
        <ecNumber evidence="4">3.1.3.18</ecNumber>
    </recommendedName>
</protein>
<dbReference type="GO" id="GO:0006281">
    <property type="term" value="P:DNA repair"/>
    <property type="evidence" value="ECO:0007669"/>
    <property type="project" value="TreeGrafter"/>
</dbReference>
<dbReference type="SFLD" id="SFLDG01129">
    <property type="entry name" value="C1.5:_HAD__Beta-PGM__Phosphata"/>
    <property type="match status" value="1"/>
</dbReference>
<dbReference type="InterPro" id="IPR023214">
    <property type="entry name" value="HAD_sf"/>
</dbReference>
<dbReference type="EC" id="3.1.3.18" evidence="4"/>
<comment type="similarity">
    <text evidence="3">Belongs to the HAD-like hydrolase superfamily. CbbY/CbbZ/Gph/YieH family.</text>
</comment>
<evidence type="ECO:0000256" key="3">
    <source>
        <dbReference type="ARBA" id="ARBA00006171"/>
    </source>
</evidence>
<dbReference type="GO" id="GO:0005829">
    <property type="term" value="C:cytosol"/>
    <property type="evidence" value="ECO:0007669"/>
    <property type="project" value="TreeGrafter"/>
</dbReference>
<evidence type="ECO:0000256" key="2">
    <source>
        <dbReference type="ARBA" id="ARBA00004818"/>
    </source>
</evidence>
<evidence type="ECO:0000313" key="5">
    <source>
        <dbReference type="EMBL" id="HGV54492.1"/>
    </source>
</evidence>
<dbReference type="AlphaFoldDB" id="A0A832GMD4"/>
<proteinExistence type="inferred from homology"/>
<dbReference type="InterPro" id="IPR023198">
    <property type="entry name" value="PGP-like_dom2"/>
</dbReference>
<dbReference type="InterPro" id="IPR036412">
    <property type="entry name" value="HAD-like_sf"/>
</dbReference>
<dbReference type="Pfam" id="PF13419">
    <property type="entry name" value="HAD_2"/>
    <property type="match status" value="1"/>
</dbReference>
<organism evidence="5">
    <name type="scientific">Caldimicrobium thiodismutans</name>
    <dbReference type="NCBI Taxonomy" id="1653476"/>
    <lineage>
        <taxon>Bacteria</taxon>
        <taxon>Pseudomonadati</taxon>
        <taxon>Thermodesulfobacteriota</taxon>
        <taxon>Thermodesulfobacteria</taxon>
        <taxon>Thermodesulfobacteriales</taxon>
        <taxon>Thermodesulfobacteriaceae</taxon>
        <taxon>Caldimicrobium</taxon>
    </lineage>
</organism>
<dbReference type="SFLD" id="SFLDS00003">
    <property type="entry name" value="Haloacid_Dehalogenase"/>
    <property type="match status" value="1"/>
</dbReference>
<dbReference type="EMBL" id="DSZU01000004">
    <property type="protein sequence ID" value="HGV54492.1"/>
    <property type="molecule type" value="Genomic_DNA"/>
</dbReference>
<evidence type="ECO:0000256" key="1">
    <source>
        <dbReference type="ARBA" id="ARBA00000830"/>
    </source>
</evidence>
<name>A0A832GMD4_9BACT</name>
<dbReference type="GO" id="GO:0008967">
    <property type="term" value="F:phosphoglycolate phosphatase activity"/>
    <property type="evidence" value="ECO:0007669"/>
    <property type="project" value="UniProtKB-EC"/>
</dbReference>